<comment type="caution">
    <text evidence="2">The sequence shown here is derived from an EMBL/GenBank/DDBJ whole genome shotgun (WGS) entry which is preliminary data.</text>
</comment>
<evidence type="ECO:0000259" key="1">
    <source>
        <dbReference type="Pfam" id="PF14311"/>
    </source>
</evidence>
<dbReference type="Pfam" id="PF14311">
    <property type="entry name" value="DUF4379"/>
    <property type="match status" value="3"/>
</dbReference>
<evidence type="ECO:0000313" key="3">
    <source>
        <dbReference type="Proteomes" id="UP001501444"/>
    </source>
</evidence>
<evidence type="ECO:0000313" key="2">
    <source>
        <dbReference type="EMBL" id="GAA2351611.1"/>
    </source>
</evidence>
<dbReference type="PANTHER" id="PTHR37317:SF1">
    <property type="entry name" value="ZINC-RIBBON DOMAIN-CONTAINING PROTEIN-RELATED"/>
    <property type="match status" value="1"/>
</dbReference>
<protein>
    <submittedName>
        <fullName evidence="2">Zinc-ribbon domain-containing protein</fullName>
    </submittedName>
</protein>
<feature type="domain" description="Treble clef zinc finger" evidence="1">
    <location>
        <begin position="187"/>
        <end position="239"/>
    </location>
</feature>
<organism evidence="2 3">
    <name type="scientific">Dactylosporangium salmoneum</name>
    <dbReference type="NCBI Taxonomy" id="53361"/>
    <lineage>
        <taxon>Bacteria</taxon>
        <taxon>Bacillati</taxon>
        <taxon>Actinomycetota</taxon>
        <taxon>Actinomycetes</taxon>
        <taxon>Micromonosporales</taxon>
        <taxon>Micromonosporaceae</taxon>
        <taxon>Dactylosporangium</taxon>
    </lineage>
</organism>
<feature type="domain" description="Treble clef zinc finger" evidence="1">
    <location>
        <begin position="408"/>
        <end position="463"/>
    </location>
</feature>
<dbReference type="PANTHER" id="PTHR37317">
    <property type="entry name" value="BLR8090 PROTEIN"/>
    <property type="match status" value="1"/>
</dbReference>
<feature type="domain" description="Treble clef zinc finger" evidence="1">
    <location>
        <begin position="340"/>
        <end position="395"/>
    </location>
</feature>
<dbReference type="InterPro" id="IPR025487">
    <property type="entry name" value="DUF4379"/>
</dbReference>
<proteinExistence type="predicted"/>
<dbReference type="EMBL" id="BAAARV010000031">
    <property type="protein sequence ID" value="GAA2351611.1"/>
    <property type="molecule type" value="Genomic_DNA"/>
</dbReference>
<sequence length="604" mass="67238">MAVQECAWPGCALQAAYKTRSKPAWCDGHITAILREGGLAPLGPFTGPNAWRLTRCLKCGCEAHYRFAYTLDRNTAGEPTCRACCWRGRAAGQRALLAGFDTGRSETVESVRAHAEAHGYDYLGPLTGPVCEGDPHRVRCRYCGRISAARGGDIGFGCSCQTNPRRAHMTKPAAELLRDSDSQAREWWDHDRNPADLWATATERTRRAAWWRCPECGLRFEAKVADMFADPTCPDCAERRRAAWDAEYQRAKVTPVTAYPELLAAWADDADPATVMLAGHWLRRFRCSSGHYPRVTPGTYLQSGCPTCRGQDTRAANVAARAEAFTEGRHVDGLTMNPEIAEQWHPTRNGTRRAADVSPGSRRAAWWLEPSCGHEWHASPAEREKGQRLRCPVCRTILDSLSYHYPDLAAEWSPDNPRTPWEVRPSASLPFVPEWVCPTNPAHRWRVATAVRVHGSDCPMCRETGKSRIELLHFEAVRAAFREAFSGLAMRHPAFTRRSVWVPDVTVNLADGRTLLVEYDGAYWHADKGDVDRDKSRDLLAAGSLVVRLRETPLPTLGLSHPDYLELTVYPTLPEPERVVEAIRAWLAAPSPVTSSPVAAELPD</sequence>
<keyword evidence="3" id="KW-1185">Reference proteome</keyword>
<reference evidence="2 3" key="1">
    <citation type="journal article" date="2019" name="Int. J. Syst. Evol. Microbiol.">
        <title>The Global Catalogue of Microorganisms (GCM) 10K type strain sequencing project: providing services to taxonomists for standard genome sequencing and annotation.</title>
        <authorList>
            <consortium name="The Broad Institute Genomics Platform"/>
            <consortium name="The Broad Institute Genome Sequencing Center for Infectious Disease"/>
            <person name="Wu L."/>
            <person name="Ma J."/>
        </authorList>
    </citation>
    <scope>NUCLEOTIDE SEQUENCE [LARGE SCALE GENOMIC DNA]</scope>
    <source>
        <strain evidence="2 3">JCM 3272</strain>
    </source>
</reference>
<accession>A0ABN3GHB4</accession>
<name>A0ABN3GHB4_9ACTN</name>
<dbReference type="Proteomes" id="UP001501444">
    <property type="component" value="Unassembled WGS sequence"/>
</dbReference>
<gene>
    <name evidence="2" type="ORF">GCM10010170_041850</name>
</gene>